<evidence type="ECO:0000313" key="2">
    <source>
        <dbReference type="EMBL" id="AUW94331.1"/>
    </source>
</evidence>
<gene>
    <name evidence="2" type="ORF">BXT84_10595</name>
</gene>
<evidence type="ECO:0000259" key="1">
    <source>
        <dbReference type="Pfam" id="PF03417"/>
    </source>
</evidence>
<sequence>MCTTGILKGTDKEWLLGFKTLDAAPTGTWHAEVSFPSGMRALAVGITVQLGINSGLNSQGLCSVLSYLDTCMPDPNGGPQESGWVGDNRGLANASMLAECTTVQEGYQFLSKYFQQFPSNVGGNFLLADHHGTIGVVEYYQGQVRFQEGTENYLVRANNGVLLAQEEQKLLSPEIQFDRFGRYSLAETFGRTNHQQAKSDAIKAIKEFLSSHGDALNPPICVHDYDVPGARYSRSEPISTVTAAIFDMMNYRMLFTRSNPCSLSWEDMAPLEISV</sequence>
<organism evidence="2 3">
    <name type="scientific">Sulfobacillus thermotolerans</name>
    <dbReference type="NCBI Taxonomy" id="338644"/>
    <lineage>
        <taxon>Bacteria</taxon>
        <taxon>Bacillati</taxon>
        <taxon>Bacillota</taxon>
        <taxon>Clostridia</taxon>
        <taxon>Eubacteriales</taxon>
        <taxon>Clostridiales Family XVII. Incertae Sedis</taxon>
        <taxon>Sulfobacillus</taxon>
    </lineage>
</organism>
<feature type="domain" description="Peptidase C45 hydrolase" evidence="1">
    <location>
        <begin position="49"/>
        <end position="255"/>
    </location>
</feature>
<protein>
    <recommendedName>
        <fullName evidence="1">Peptidase C45 hydrolase domain-containing protein</fullName>
    </recommendedName>
</protein>
<accession>A0ABM6RSD2</accession>
<reference evidence="2 3" key="1">
    <citation type="journal article" date="2019" name="Sci. Rep.">
        <title>Sulfobacillus thermotolerans: new insights into resistance and metabolic capacities of acidophilic chemolithotrophs.</title>
        <authorList>
            <person name="Panyushkina A.E."/>
            <person name="Babenko V.V."/>
            <person name="Nikitina A.S."/>
            <person name="Selezneva O.V."/>
            <person name="Tsaplina I.A."/>
            <person name="Letarova M.A."/>
            <person name="Kostryukova E.S."/>
            <person name="Letarov A.V."/>
        </authorList>
    </citation>
    <scope>NUCLEOTIDE SEQUENCE [LARGE SCALE GENOMIC DNA]</scope>
    <source>
        <strain evidence="2 3">Kr1</strain>
    </source>
</reference>
<keyword evidence="3" id="KW-1185">Reference proteome</keyword>
<dbReference type="EMBL" id="CP019454">
    <property type="protein sequence ID" value="AUW94331.1"/>
    <property type="molecule type" value="Genomic_DNA"/>
</dbReference>
<name>A0ABM6RSD2_9FIRM</name>
<dbReference type="Proteomes" id="UP000325292">
    <property type="component" value="Chromosome"/>
</dbReference>
<dbReference type="Gene3D" id="3.60.60.10">
    <property type="entry name" value="Penicillin V Acylase, Chain A"/>
    <property type="match status" value="1"/>
</dbReference>
<dbReference type="Pfam" id="PF03417">
    <property type="entry name" value="AAT"/>
    <property type="match status" value="1"/>
</dbReference>
<proteinExistence type="predicted"/>
<evidence type="ECO:0000313" key="3">
    <source>
        <dbReference type="Proteomes" id="UP000325292"/>
    </source>
</evidence>
<dbReference type="InterPro" id="IPR005079">
    <property type="entry name" value="Peptidase_C45_hydrolase"/>
</dbReference>